<dbReference type="InterPro" id="IPR051906">
    <property type="entry name" value="TolC-like"/>
</dbReference>
<evidence type="ECO:0000256" key="2">
    <source>
        <dbReference type="ARBA" id="ARBA00007613"/>
    </source>
</evidence>
<dbReference type="GO" id="GO:0009279">
    <property type="term" value="C:cell outer membrane"/>
    <property type="evidence" value="ECO:0007669"/>
    <property type="project" value="UniProtKB-SubCell"/>
</dbReference>
<evidence type="ECO:0000256" key="7">
    <source>
        <dbReference type="ARBA" id="ARBA00023237"/>
    </source>
</evidence>
<dbReference type="Gene3D" id="1.20.1600.10">
    <property type="entry name" value="Outer membrane efflux proteins (OEP)"/>
    <property type="match status" value="1"/>
</dbReference>
<evidence type="ECO:0000313" key="8">
    <source>
        <dbReference type="EMBL" id="SKC23464.1"/>
    </source>
</evidence>
<evidence type="ECO:0000256" key="1">
    <source>
        <dbReference type="ARBA" id="ARBA00004442"/>
    </source>
</evidence>
<accession>A0A1T5HRZ4</accession>
<dbReference type="KEGG" id="asx:CDL62_13190"/>
<dbReference type="Pfam" id="PF02321">
    <property type="entry name" value="OEP"/>
    <property type="match status" value="2"/>
</dbReference>
<reference evidence="8 9" key="1">
    <citation type="submission" date="2017-02" db="EMBL/GenBank/DDBJ databases">
        <authorList>
            <person name="Peterson S.W."/>
        </authorList>
    </citation>
    <scope>NUCLEOTIDE SEQUENCE [LARGE SCALE GENOMIC DNA]</scope>
    <source>
        <strain evidence="8 9">DSM 24412</strain>
    </source>
</reference>
<keyword evidence="9" id="KW-1185">Reference proteome</keyword>
<dbReference type="STRING" id="889453.SAMN03080601_02738"/>
<evidence type="ECO:0000256" key="6">
    <source>
        <dbReference type="ARBA" id="ARBA00023136"/>
    </source>
</evidence>
<keyword evidence="6" id="KW-0472">Membrane</keyword>
<dbReference type="PANTHER" id="PTHR30026">
    <property type="entry name" value="OUTER MEMBRANE PROTEIN TOLC"/>
    <property type="match status" value="1"/>
</dbReference>
<protein>
    <submittedName>
        <fullName evidence="8">Outer membrane protein TolC</fullName>
    </submittedName>
</protein>
<organism evidence="8 9">
    <name type="scientific">Alkalitalea saponilacus</name>
    <dbReference type="NCBI Taxonomy" id="889453"/>
    <lineage>
        <taxon>Bacteria</taxon>
        <taxon>Pseudomonadati</taxon>
        <taxon>Bacteroidota</taxon>
        <taxon>Bacteroidia</taxon>
        <taxon>Marinilabiliales</taxon>
        <taxon>Marinilabiliaceae</taxon>
        <taxon>Alkalitalea</taxon>
    </lineage>
</organism>
<comment type="similarity">
    <text evidence="2">Belongs to the outer membrane factor (OMF) (TC 1.B.17) family.</text>
</comment>
<comment type="subcellular location">
    <subcellularLocation>
        <location evidence="1">Cell outer membrane</location>
    </subcellularLocation>
</comment>
<name>A0A1T5HRZ4_9BACT</name>
<keyword evidence="4" id="KW-1134">Transmembrane beta strand</keyword>
<keyword evidence="5" id="KW-0812">Transmembrane</keyword>
<keyword evidence="3" id="KW-0813">Transport</keyword>
<proteinExistence type="inferred from homology"/>
<dbReference type="SUPFAM" id="SSF56954">
    <property type="entry name" value="Outer membrane efflux proteins (OEP)"/>
    <property type="match status" value="1"/>
</dbReference>
<dbReference type="GO" id="GO:0015562">
    <property type="term" value="F:efflux transmembrane transporter activity"/>
    <property type="evidence" value="ECO:0007669"/>
    <property type="project" value="InterPro"/>
</dbReference>
<gene>
    <name evidence="8" type="ORF">SAMN03080601_02738</name>
</gene>
<dbReference type="EMBL" id="FUYV01000017">
    <property type="protein sequence ID" value="SKC23464.1"/>
    <property type="molecule type" value="Genomic_DNA"/>
</dbReference>
<dbReference type="GO" id="GO:0015288">
    <property type="term" value="F:porin activity"/>
    <property type="evidence" value="ECO:0007669"/>
    <property type="project" value="TreeGrafter"/>
</dbReference>
<dbReference type="PANTHER" id="PTHR30026:SF20">
    <property type="entry name" value="OUTER MEMBRANE PROTEIN TOLC"/>
    <property type="match status" value="1"/>
</dbReference>
<dbReference type="Proteomes" id="UP000191055">
    <property type="component" value="Unassembled WGS sequence"/>
</dbReference>
<sequence length="468" mass="53625">MSAKRHSAQSFDVKLLNMIHNITRIESMSRRSKMLSFFFLSLFFSIQAQEKLSLVELIEIGLEANPSVQIMQNNSEIARNNHSYAPFMPSMRASGRTNVSRTNEERVLAIETGAEREFRNVRSENIGAGASLSWRIFDGLGMFATFDRTGLQYSVSEMQTRRVVENLVVDISDQYYRIVVQEHRLEAARRLMELSRERYRIIQEQVNIGTASGMDLQQAQLDFNADSSYLVRQDELLKNSYIRLNRLVNHDLSGSMYVTDTITLGAPLNRDDLELMAMENNSSVLISLMGIEISEADIRIARSGRYPNLDFVTGYTYNRSESPAGIATFNQSHGFNYGFEASMNIFNGFQVDRNIKNARILLKNQELTLEEVRLQVRSQMQILYNTYLNNLMMVDFEKQNVEVSRVNLGLALERYELGVLSGLGFREFQLSYINAVDRSLDALYQSKLLELSLLVLSGQMDEFLNRIQ</sequence>
<evidence type="ECO:0000313" key="9">
    <source>
        <dbReference type="Proteomes" id="UP000191055"/>
    </source>
</evidence>
<evidence type="ECO:0000256" key="4">
    <source>
        <dbReference type="ARBA" id="ARBA00022452"/>
    </source>
</evidence>
<dbReference type="InterPro" id="IPR003423">
    <property type="entry name" value="OMP_efflux"/>
</dbReference>
<dbReference type="GO" id="GO:1990281">
    <property type="term" value="C:efflux pump complex"/>
    <property type="evidence" value="ECO:0007669"/>
    <property type="project" value="TreeGrafter"/>
</dbReference>
<keyword evidence="7" id="KW-0998">Cell outer membrane</keyword>
<evidence type="ECO:0000256" key="3">
    <source>
        <dbReference type="ARBA" id="ARBA00022448"/>
    </source>
</evidence>
<evidence type="ECO:0000256" key="5">
    <source>
        <dbReference type="ARBA" id="ARBA00022692"/>
    </source>
</evidence>
<dbReference type="AlphaFoldDB" id="A0A1T5HRZ4"/>